<name>A0ABP9CJ90_9ACTN</name>
<evidence type="ECO:0000313" key="3">
    <source>
        <dbReference type="EMBL" id="GAA4808849.1"/>
    </source>
</evidence>
<protein>
    <submittedName>
        <fullName evidence="3">Restriction endonuclease</fullName>
    </submittedName>
</protein>
<dbReference type="Gene3D" id="3.40.1350.10">
    <property type="match status" value="1"/>
</dbReference>
<dbReference type="InterPro" id="IPR025745">
    <property type="entry name" value="Mrr-like_N_dom"/>
</dbReference>
<dbReference type="InterPro" id="IPR052906">
    <property type="entry name" value="Type_IV_Methyl-Rstrct_Enzyme"/>
</dbReference>
<dbReference type="InterPro" id="IPR007560">
    <property type="entry name" value="Restrct_endonuc_IV_Mrr"/>
</dbReference>
<dbReference type="RefSeq" id="WP_242474280.1">
    <property type="nucleotide sequence ID" value="NZ_BAABKQ010000001.1"/>
</dbReference>
<dbReference type="Pfam" id="PF14338">
    <property type="entry name" value="Mrr_N"/>
    <property type="match status" value="1"/>
</dbReference>
<dbReference type="SUPFAM" id="SSF52980">
    <property type="entry name" value="Restriction endonuclease-like"/>
    <property type="match status" value="1"/>
</dbReference>
<dbReference type="InterPro" id="IPR011335">
    <property type="entry name" value="Restrct_endonuc-II-like"/>
</dbReference>
<dbReference type="GO" id="GO:0004519">
    <property type="term" value="F:endonuclease activity"/>
    <property type="evidence" value="ECO:0007669"/>
    <property type="project" value="UniProtKB-KW"/>
</dbReference>
<feature type="domain" description="Restriction endonuclease type IV Mrr" evidence="1">
    <location>
        <begin position="177"/>
        <end position="297"/>
    </location>
</feature>
<gene>
    <name evidence="3" type="ORF">GCM10023353_10770</name>
</gene>
<proteinExistence type="predicted"/>
<accession>A0ABP9CJ90</accession>
<dbReference type="Pfam" id="PF04471">
    <property type="entry name" value="Mrr_cat"/>
    <property type="match status" value="1"/>
</dbReference>
<dbReference type="EMBL" id="BAABKQ010000001">
    <property type="protein sequence ID" value="GAA4808849.1"/>
    <property type="molecule type" value="Genomic_DNA"/>
</dbReference>
<dbReference type="PANTHER" id="PTHR30015:SF7">
    <property type="entry name" value="TYPE IV METHYL-DIRECTED RESTRICTION ENZYME ECOKMRR"/>
    <property type="match status" value="1"/>
</dbReference>
<evidence type="ECO:0000259" key="2">
    <source>
        <dbReference type="Pfam" id="PF14338"/>
    </source>
</evidence>
<evidence type="ECO:0000313" key="4">
    <source>
        <dbReference type="Proteomes" id="UP001500839"/>
    </source>
</evidence>
<keyword evidence="3" id="KW-0540">Nuclease</keyword>
<sequence length="321" mass="34094">MAMPTWDETMAPVLRELVGGETVRARDMYVRVADAVGLTDEERMEALASGQLRLHNRVGWATSYLARVGAVERPVRGAYAITDVGRKLLADHPDGITEKDLRVLAGDANAPHTYYALKAMEQGGSSAEANGASVSTGGGEAAVPPVAPAQLDPVEQVEDGVARLHADVAADLLTRLHASDPAFFEQAVLDLIVAMGYGGAEGTATRTQLSNDGGIDGIVDQDALGLSRIYVQAKRYALDGTVGRPEIQAFVGALHGNQANQGVFITTASYSKGAREYAGSVPTRVVLIDGRRMAALMIRYGVGVQAKRTVQIVEVDEDFFE</sequence>
<keyword evidence="3" id="KW-0378">Hydrolase</keyword>
<keyword evidence="3" id="KW-0255">Endonuclease</keyword>
<comment type="caution">
    <text evidence="3">The sequence shown here is derived from an EMBL/GenBank/DDBJ whole genome shotgun (WGS) entry which is preliminary data.</text>
</comment>
<keyword evidence="4" id="KW-1185">Reference proteome</keyword>
<reference evidence="4" key="1">
    <citation type="journal article" date="2019" name="Int. J. Syst. Evol. Microbiol.">
        <title>The Global Catalogue of Microorganisms (GCM) 10K type strain sequencing project: providing services to taxonomists for standard genome sequencing and annotation.</title>
        <authorList>
            <consortium name="The Broad Institute Genomics Platform"/>
            <consortium name="The Broad Institute Genome Sequencing Center for Infectious Disease"/>
            <person name="Wu L."/>
            <person name="Ma J."/>
        </authorList>
    </citation>
    <scope>NUCLEOTIDE SEQUENCE [LARGE SCALE GENOMIC DNA]</scope>
    <source>
        <strain evidence="4">JCM 18542</strain>
    </source>
</reference>
<organism evidence="3 4">
    <name type="scientific">Tomitella cavernea</name>
    <dbReference type="NCBI Taxonomy" id="1387982"/>
    <lineage>
        <taxon>Bacteria</taxon>
        <taxon>Bacillati</taxon>
        <taxon>Actinomycetota</taxon>
        <taxon>Actinomycetes</taxon>
        <taxon>Mycobacteriales</taxon>
        <taxon>Tomitella</taxon>
    </lineage>
</organism>
<dbReference type="Proteomes" id="UP001500839">
    <property type="component" value="Unassembled WGS sequence"/>
</dbReference>
<evidence type="ECO:0000259" key="1">
    <source>
        <dbReference type="Pfam" id="PF04471"/>
    </source>
</evidence>
<feature type="domain" description="Restriction system protein Mrr-like N-terminal" evidence="2">
    <location>
        <begin position="6"/>
        <end position="90"/>
    </location>
</feature>
<dbReference type="InterPro" id="IPR011856">
    <property type="entry name" value="tRNA_endonuc-like_dom_sf"/>
</dbReference>
<dbReference type="PANTHER" id="PTHR30015">
    <property type="entry name" value="MRR RESTRICTION SYSTEM PROTEIN"/>
    <property type="match status" value="1"/>
</dbReference>